<reference evidence="1 2" key="1">
    <citation type="submission" date="2018-08" db="EMBL/GenBank/DDBJ databases">
        <title>Sequencing the genomes of 1000 actinobacteria strains.</title>
        <authorList>
            <person name="Klenk H.-P."/>
        </authorList>
    </citation>
    <scope>NUCLEOTIDE SEQUENCE [LARGE SCALE GENOMIC DNA]</scope>
    <source>
        <strain evidence="1 2">DSM 43927</strain>
    </source>
</reference>
<evidence type="ECO:0000313" key="1">
    <source>
        <dbReference type="EMBL" id="REF00359.1"/>
    </source>
</evidence>
<comment type="caution">
    <text evidence="1">The sequence shown here is derived from an EMBL/GenBank/DDBJ whole genome shotgun (WGS) entry which is preliminary data.</text>
</comment>
<proteinExistence type="predicted"/>
<organism evidence="1 2">
    <name type="scientific">Thermomonospora umbrina</name>
    <dbReference type="NCBI Taxonomy" id="111806"/>
    <lineage>
        <taxon>Bacteria</taxon>
        <taxon>Bacillati</taxon>
        <taxon>Actinomycetota</taxon>
        <taxon>Actinomycetes</taxon>
        <taxon>Streptosporangiales</taxon>
        <taxon>Thermomonosporaceae</taxon>
        <taxon>Thermomonospora</taxon>
    </lineage>
</organism>
<sequence length="211" mass="23984">MARKIRPDDEDPDIPFSRRWNVLVNALLVESSVKLVARVAMDYANYYDRDNGRVAGGNVYPGNELLARETGLSERSVRTAWAVLRGLDMAERTSTASYDPKTRKRTADEYQLMIPEGWEHLPILGPNSGRFRCVHCECLFNPQGNSSVDSKGRVSFQVHRLCFCPPPRDKGKGEGCFSLWTQARQAAEATSWRDLGGDVWKLFREARDDDW</sequence>
<dbReference type="AlphaFoldDB" id="A0A3D9SWZ3"/>
<protein>
    <submittedName>
        <fullName evidence="1">Uncharacterized protein</fullName>
    </submittedName>
</protein>
<dbReference type="Proteomes" id="UP000256661">
    <property type="component" value="Unassembled WGS sequence"/>
</dbReference>
<dbReference type="RefSeq" id="WP_116025519.1">
    <property type="nucleotide sequence ID" value="NZ_QTTT01000001.1"/>
</dbReference>
<gene>
    <name evidence="1" type="ORF">DFJ69_5891</name>
</gene>
<dbReference type="OrthoDB" id="5192088at2"/>
<dbReference type="EMBL" id="QTTT01000001">
    <property type="protein sequence ID" value="REF00359.1"/>
    <property type="molecule type" value="Genomic_DNA"/>
</dbReference>
<accession>A0A3D9SWZ3</accession>
<evidence type="ECO:0000313" key="2">
    <source>
        <dbReference type="Proteomes" id="UP000256661"/>
    </source>
</evidence>
<name>A0A3D9SWZ3_9ACTN</name>
<keyword evidence="2" id="KW-1185">Reference proteome</keyword>